<dbReference type="AlphaFoldDB" id="A0A1Y5FHB2"/>
<reference evidence="2" key="1">
    <citation type="journal article" date="2017" name="Proc. Natl. Acad. Sci. U.S.A.">
        <title>Simulation of Deepwater Horizon oil plume reveals substrate specialization within a complex community of hydrocarbon-degraders.</title>
        <authorList>
            <person name="Hu P."/>
            <person name="Dubinsky E.A."/>
            <person name="Probst A.J."/>
            <person name="Wang J."/>
            <person name="Sieber C.M.K."/>
            <person name="Tom L.M."/>
            <person name="Gardinali P."/>
            <person name="Banfield J.F."/>
            <person name="Atlas R.M."/>
            <person name="Andersen G.L."/>
        </authorList>
    </citation>
    <scope>NUCLEOTIDE SEQUENCE [LARGE SCALE GENOMIC DNA]</scope>
</reference>
<proteinExistence type="predicted"/>
<sequence length="225" mass="25480">MSFEIECLGCGALSSPSTGACPYCKSIMAPSKKITKESPQITSFKKYYSNAKLPEALYMGKKLWDENAKVKESPAFLTVFSKVLFETEAYPSLLNSVLAQSMFLQKPVPELMEIKEIVQARPLLEKGKNDLGEVQLKIILKRNTRSAYAHFTLGTHFYYVDKDVRGAILHLEETVKHHPNFLRAWGCLGSIYKSLGKTHLSSRAFKQAMKLETDLKMKKFFKAQI</sequence>
<gene>
    <name evidence="1" type="ORF">A9Q84_04695</name>
</gene>
<dbReference type="EMBL" id="MAAO01000004">
    <property type="protein sequence ID" value="OUR98715.1"/>
    <property type="molecule type" value="Genomic_DNA"/>
</dbReference>
<organism evidence="1 2">
    <name type="scientific">Halobacteriovorax marinus</name>
    <dbReference type="NCBI Taxonomy" id="97084"/>
    <lineage>
        <taxon>Bacteria</taxon>
        <taxon>Pseudomonadati</taxon>
        <taxon>Bdellovibrionota</taxon>
        <taxon>Bacteriovoracia</taxon>
        <taxon>Bacteriovoracales</taxon>
        <taxon>Halobacteriovoraceae</taxon>
        <taxon>Halobacteriovorax</taxon>
    </lineage>
</organism>
<comment type="caution">
    <text evidence="1">The sequence shown here is derived from an EMBL/GenBank/DDBJ whole genome shotgun (WGS) entry which is preliminary data.</text>
</comment>
<dbReference type="Proteomes" id="UP000196531">
    <property type="component" value="Unassembled WGS sequence"/>
</dbReference>
<protein>
    <submittedName>
        <fullName evidence="1">Uncharacterized protein</fullName>
    </submittedName>
</protein>
<dbReference type="SUPFAM" id="SSF48452">
    <property type="entry name" value="TPR-like"/>
    <property type="match status" value="1"/>
</dbReference>
<dbReference type="InterPro" id="IPR011990">
    <property type="entry name" value="TPR-like_helical_dom_sf"/>
</dbReference>
<name>A0A1Y5FHB2_9BACT</name>
<accession>A0A1Y5FHB2</accession>
<evidence type="ECO:0000313" key="1">
    <source>
        <dbReference type="EMBL" id="OUR98715.1"/>
    </source>
</evidence>
<dbReference type="Gene3D" id="1.25.40.10">
    <property type="entry name" value="Tetratricopeptide repeat domain"/>
    <property type="match status" value="1"/>
</dbReference>
<evidence type="ECO:0000313" key="2">
    <source>
        <dbReference type="Proteomes" id="UP000196531"/>
    </source>
</evidence>